<name>A0A2B7YNR7_9FUSO</name>
<organism evidence="1 2">
    <name type="scientific">Fusobacterium animalis</name>
    <dbReference type="NCBI Taxonomy" id="76859"/>
    <lineage>
        <taxon>Bacteria</taxon>
        <taxon>Fusobacteriati</taxon>
        <taxon>Fusobacteriota</taxon>
        <taxon>Fusobacteriia</taxon>
        <taxon>Fusobacteriales</taxon>
        <taxon>Fusobacteriaceae</taxon>
        <taxon>Fusobacterium</taxon>
    </lineage>
</organism>
<accession>A0A2B7YNR7</accession>
<dbReference type="RefSeq" id="WP_158412724.1">
    <property type="nucleotide sequence ID" value="NZ_CP077151.1"/>
</dbReference>
<protein>
    <submittedName>
        <fullName evidence="1">Uncharacterized protein</fullName>
    </submittedName>
</protein>
<gene>
    <name evidence="1" type="ORF">RN90_12940</name>
</gene>
<reference evidence="1 2" key="1">
    <citation type="submission" date="2017-06" db="EMBL/GenBank/DDBJ databases">
        <title>Draft genome sequence of Fusobacterium nucleatum subsp. animalis KCOM 1280 (=ChDC F318).</title>
        <authorList>
            <person name="Kook J.-K."/>
            <person name="Park S.-N."/>
            <person name="Lim Y.K."/>
            <person name="Roh H."/>
        </authorList>
    </citation>
    <scope>NUCLEOTIDE SEQUENCE [LARGE SCALE GENOMIC DNA]</scope>
    <source>
        <strain evidence="2">KCOM 1280 ( ChDC F318)</strain>
    </source>
</reference>
<dbReference type="Proteomes" id="UP000226179">
    <property type="component" value="Unassembled WGS sequence"/>
</dbReference>
<evidence type="ECO:0000313" key="2">
    <source>
        <dbReference type="Proteomes" id="UP000226179"/>
    </source>
</evidence>
<evidence type="ECO:0000313" key="1">
    <source>
        <dbReference type="EMBL" id="PGH23296.1"/>
    </source>
</evidence>
<proteinExistence type="predicted"/>
<dbReference type="AlphaFoldDB" id="A0A2B7YNR7"/>
<sequence length="82" mass="10102">MIKADEFLEKIKKENLKFNDKVDIFHSNFKENNKYKVEDVENAEDYKIFKIIQVETGKEEYFIFTKRTFNIFKIDYKYPVFI</sequence>
<dbReference type="EMBL" id="NJGJ01000002">
    <property type="protein sequence ID" value="PGH23296.1"/>
    <property type="molecule type" value="Genomic_DNA"/>
</dbReference>
<comment type="caution">
    <text evidence="1">The sequence shown here is derived from an EMBL/GenBank/DDBJ whole genome shotgun (WGS) entry which is preliminary data.</text>
</comment>